<dbReference type="CDD" id="cd06583">
    <property type="entry name" value="PGRP"/>
    <property type="match status" value="1"/>
</dbReference>
<dbReference type="InterPro" id="IPR002502">
    <property type="entry name" value="Amidase_domain"/>
</dbReference>
<reference evidence="5 6" key="1">
    <citation type="journal article" date="2019" name="Commun. Biol.">
        <title>The bagworm genome reveals a unique fibroin gene that provides high tensile strength.</title>
        <authorList>
            <person name="Kono N."/>
            <person name="Nakamura H."/>
            <person name="Ohtoshi R."/>
            <person name="Tomita M."/>
            <person name="Numata K."/>
            <person name="Arakawa K."/>
        </authorList>
    </citation>
    <scope>NUCLEOTIDE SEQUENCE [LARGE SCALE GENOMIC DNA]</scope>
</reference>
<dbReference type="AlphaFoldDB" id="A0A4C1TTV0"/>
<dbReference type="GO" id="GO:0009253">
    <property type="term" value="P:peptidoglycan catabolic process"/>
    <property type="evidence" value="ECO:0007669"/>
    <property type="project" value="InterPro"/>
</dbReference>
<evidence type="ECO:0000313" key="5">
    <source>
        <dbReference type="EMBL" id="GBP17419.1"/>
    </source>
</evidence>
<dbReference type="InterPro" id="IPR015510">
    <property type="entry name" value="PGRP"/>
</dbReference>
<keyword evidence="2" id="KW-0399">Innate immunity</keyword>
<dbReference type="GO" id="GO:0045087">
    <property type="term" value="P:innate immune response"/>
    <property type="evidence" value="ECO:0007669"/>
    <property type="project" value="UniProtKB-KW"/>
</dbReference>
<dbReference type="EMBL" id="BGZK01000087">
    <property type="protein sequence ID" value="GBP17419.1"/>
    <property type="molecule type" value="Genomic_DNA"/>
</dbReference>
<dbReference type="SUPFAM" id="SSF55846">
    <property type="entry name" value="N-acetylmuramoyl-L-alanine amidase-like"/>
    <property type="match status" value="1"/>
</dbReference>
<dbReference type="PANTHER" id="PTHR11022:SF41">
    <property type="entry name" value="PEPTIDOGLYCAN-RECOGNITION PROTEIN LC-RELATED"/>
    <property type="match status" value="1"/>
</dbReference>
<dbReference type="STRING" id="151549.A0A4C1TTV0"/>
<dbReference type="InterPro" id="IPR006619">
    <property type="entry name" value="PGRP_domain_met/bac"/>
</dbReference>
<keyword evidence="3" id="KW-0391">Immunity</keyword>
<comment type="caution">
    <text evidence="5">The sequence shown here is derived from an EMBL/GenBank/DDBJ whole genome shotgun (WGS) entry which is preliminary data.</text>
</comment>
<evidence type="ECO:0000256" key="2">
    <source>
        <dbReference type="ARBA" id="ARBA00022588"/>
    </source>
</evidence>
<name>A0A4C1TTV0_EUMVA</name>
<evidence type="ECO:0000313" key="6">
    <source>
        <dbReference type="Proteomes" id="UP000299102"/>
    </source>
</evidence>
<evidence type="ECO:0000256" key="3">
    <source>
        <dbReference type="ARBA" id="ARBA00022859"/>
    </source>
</evidence>
<evidence type="ECO:0000259" key="4">
    <source>
        <dbReference type="SMART" id="SM00701"/>
    </source>
</evidence>
<keyword evidence="6" id="KW-1185">Reference proteome</keyword>
<dbReference type="Proteomes" id="UP000299102">
    <property type="component" value="Unassembled WGS sequence"/>
</dbReference>
<gene>
    <name evidence="5" type="primary">PGRP-SA</name>
    <name evidence="5" type="ORF">EVAR_8779_1</name>
</gene>
<organism evidence="5 6">
    <name type="scientific">Eumeta variegata</name>
    <name type="common">Bagworm moth</name>
    <name type="synonym">Eumeta japonica</name>
    <dbReference type="NCBI Taxonomy" id="151549"/>
    <lineage>
        <taxon>Eukaryota</taxon>
        <taxon>Metazoa</taxon>
        <taxon>Ecdysozoa</taxon>
        <taxon>Arthropoda</taxon>
        <taxon>Hexapoda</taxon>
        <taxon>Insecta</taxon>
        <taxon>Pterygota</taxon>
        <taxon>Neoptera</taxon>
        <taxon>Endopterygota</taxon>
        <taxon>Lepidoptera</taxon>
        <taxon>Glossata</taxon>
        <taxon>Ditrysia</taxon>
        <taxon>Tineoidea</taxon>
        <taxon>Psychidae</taxon>
        <taxon>Oiketicinae</taxon>
        <taxon>Eumeta</taxon>
    </lineage>
</organism>
<protein>
    <submittedName>
        <fullName evidence="5">Peptidoglycan-recognition protein SA</fullName>
    </submittedName>
</protein>
<dbReference type="GO" id="GO:0008270">
    <property type="term" value="F:zinc ion binding"/>
    <property type="evidence" value="ECO:0007669"/>
    <property type="project" value="InterPro"/>
</dbReference>
<dbReference type="GO" id="GO:0008745">
    <property type="term" value="F:N-acetylmuramoyl-L-alanine amidase activity"/>
    <property type="evidence" value="ECO:0007669"/>
    <property type="project" value="InterPro"/>
</dbReference>
<sequence length="144" mass="15925">MAVPCLTGLQQKYGPARPIKYHTFTEYKRKVTAYGVAICPVDTLPSYLRGRRRTDDSPEVVRARGGDDLLFAGSHTSKEPTAAALQAAKDLLQCGVNKSYLSADYRLVAHRQVRPTKSPGARLYGLLAAWPHWTRHVDAPALVH</sequence>
<dbReference type="Gene3D" id="3.40.80.10">
    <property type="entry name" value="Peptidoglycan recognition protein-like"/>
    <property type="match status" value="1"/>
</dbReference>
<accession>A0A4C1TTV0</accession>
<evidence type="ECO:0000256" key="1">
    <source>
        <dbReference type="ARBA" id="ARBA00007553"/>
    </source>
</evidence>
<comment type="similarity">
    <text evidence="1">Belongs to the N-acetylmuramoyl-L-alanine amidase 2 family.</text>
</comment>
<dbReference type="OrthoDB" id="10001926at2759"/>
<feature type="domain" description="Peptidoglycan recognition protein family" evidence="4">
    <location>
        <begin position="5"/>
        <end position="114"/>
    </location>
</feature>
<dbReference type="PANTHER" id="PTHR11022">
    <property type="entry name" value="PEPTIDOGLYCAN RECOGNITION PROTEIN"/>
    <property type="match status" value="1"/>
</dbReference>
<dbReference type="InterPro" id="IPR036505">
    <property type="entry name" value="Amidase/PGRP_sf"/>
</dbReference>
<proteinExistence type="inferred from homology"/>
<dbReference type="SMART" id="SM00701">
    <property type="entry name" value="PGRP"/>
    <property type="match status" value="1"/>
</dbReference>